<feature type="region of interest" description="Disordered" evidence="13">
    <location>
        <begin position="185"/>
        <end position="207"/>
    </location>
</feature>
<gene>
    <name evidence="15" type="ORF">ACHAXA_002442</name>
</gene>
<evidence type="ECO:0000256" key="9">
    <source>
        <dbReference type="ARBA" id="ARBA00023173"/>
    </source>
</evidence>
<evidence type="ECO:0000256" key="6">
    <source>
        <dbReference type="ARBA" id="ARBA00022989"/>
    </source>
</evidence>
<dbReference type="PANTHER" id="PTHR12424:SF19">
    <property type="entry name" value="INTEGRASE ZINC-BINDING DOMAIN-CONTAINING PROTEIN"/>
    <property type="match status" value="1"/>
</dbReference>
<evidence type="ECO:0000256" key="8">
    <source>
        <dbReference type="ARBA" id="ARBA00023136"/>
    </source>
</evidence>
<evidence type="ECO:0000256" key="10">
    <source>
        <dbReference type="ARBA" id="ARBA00023180"/>
    </source>
</evidence>
<feature type="compositionally biased region" description="Polar residues" evidence="13">
    <location>
        <begin position="702"/>
        <end position="711"/>
    </location>
</feature>
<keyword evidence="4" id="KW-1003">Cell membrane</keyword>
<feature type="transmembrane region" description="Helical" evidence="14">
    <location>
        <begin position="395"/>
        <end position="420"/>
    </location>
</feature>
<keyword evidence="8 14" id="KW-0472">Membrane</keyword>
<protein>
    <submittedName>
        <fullName evidence="15">Uncharacterized protein</fullName>
    </submittedName>
</protein>
<organism evidence="15 16">
    <name type="scientific">Cyclostephanos tholiformis</name>
    <dbReference type="NCBI Taxonomy" id="382380"/>
    <lineage>
        <taxon>Eukaryota</taxon>
        <taxon>Sar</taxon>
        <taxon>Stramenopiles</taxon>
        <taxon>Ochrophyta</taxon>
        <taxon>Bacillariophyta</taxon>
        <taxon>Coscinodiscophyceae</taxon>
        <taxon>Thalassiosirophycidae</taxon>
        <taxon>Stephanodiscales</taxon>
        <taxon>Stephanodiscaceae</taxon>
        <taxon>Cyclostephanos</taxon>
    </lineage>
</organism>
<evidence type="ECO:0000256" key="5">
    <source>
        <dbReference type="ARBA" id="ARBA00022692"/>
    </source>
</evidence>
<dbReference type="Pfam" id="PF04906">
    <property type="entry name" value="Tweety"/>
    <property type="match status" value="1"/>
</dbReference>
<keyword evidence="16" id="KW-1185">Reference proteome</keyword>
<dbReference type="GO" id="GO:0034707">
    <property type="term" value="C:chloride channel complex"/>
    <property type="evidence" value="ECO:0007669"/>
    <property type="project" value="UniProtKB-KW"/>
</dbReference>
<evidence type="ECO:0000256" key="14">
    <source>
        <dbReference type="SAM" id="Phobius"/>
    </source>
</evidence>
<proteinExistence type="inferred from homology"/>
<keyword evidence="3" id="KW-0813">Transport</keyword>
<dbReference type="PANTHER" id="PTHR12424">
    <property type="entry name" value="TWEETY-RELATED"/>
    <property type="match status" value="1"/>
</dbReference>
<keyword evidence="9" id="KW-0869">Chloride channel</keyword>
<evidence type="ECO:0000313" key="15">
    <source>
        <dbReference type="EMBL" id="KAL3810578.1"/>
    </source>
</evidence>
<feature type="transmembrane region" description="Helical" evidence="14">
    <location>
        <begin position="255"/>
        <end position="276"/>
    </location>
</feature>
<comment type="caution">
    <text evidence="15">The sequence shown here is derived from an EMBL/GenBank/DDBJ whole genome shotgun (WGS) entry which is preliminary data.</text>
</comment>
<keyword evidence="12" id="KW-0407">Ion channel</keyword>
<dbReference type="GO" id="GO:0005254">
    <property type="term" value="F:chloride channel activity"/>
    <property type="evidence" value="ECO:0007669"/>
    <property type="project" value="UniProtKB-KW"/>
</dbReference>
<evidence type="ECO:0000256" key="13">
    <source>
        <dbReference type="SAM" id="MobiDB-lite"/>
    </source>
</evidence>
<keyword evidence="6 14" id="KW-1133">Transmembrane helix</keyword>
<keyword evidence="5 14" id="KW-0812">Transmembrane</keyword>
<keyword evidence="10" id="KW-0325">Glycoprotein</keyword>
<dbReference type="InterPro" id="IPR006990">
    <property type="entry name" value="Tweety"/>
</dbReference>
<dbReference type="AlphaFoldDB" id="A0ABD3RCJ1"/>
<evidence type="ECO:0000256" key="2">
    <source>
        <dbReference type="ARBA" id="ARBA00009849"/>
    </source>
</evidence>
<evidence type="ECO:0000256" key="1">
    <source>
        <dbReference type="ARBA" id="ARBA00004651"/>
    </source>
</evidence>
<feature type="region of interest" description="Disordered" evidence="13">
    <location>
        <begin position="647"/>
        <end position="711"/>
    </location>
</feature>
<evidence type="ECO:0000313" key="16">
    <source>
        <dbReference type="Proteomes" id="UP001530377"/>
    </source>
</evidence>
<sequence length="711" mass="77257">MDYHYYATSTSSTIDYHRPSLRRDSEGGTRRLDPWTNVTNSTERLYVPVPYDVPHPIIVAHDRYRFGHTRDVSALFDDGDAEAREDYVLGILAGGMIILSIALLWSMTIAGLRIAGRDRVGFLAGRFVRPVPSSPVVVVVAAAAAATASSHGCDARGGVKNDGVGGGGGEEDGCCVVAVDGDHDAMPTHDYDDDDDGGRRRRTEGDHRGVRDGIDVAAHAVADGIMEDSSTDVAIVVEEDARARGGKKFDSRVRAVRIVFVLSGIVVIVSGGLFYAKGVVSFTRSLGEVRDGIDQVQVLCNMGINFTDSVFEAQEELEAEDNPSSGVEGVGEGGNICVPNEEVAAQIRETYGILVSSVKELGTTLDGKLDDLASDLKRLLLLTEDVDRSLEYVNIFLAILIAISLVFLVLVLVMMVGVYFACRGISNRVTTCVRYALIWPMFVTMLVLSWIFATLFLSASLAGADFCIDPDTQVQDFLNEHSDEFQSIMFGFLIYYVSGCTVWPSGMEDFKQLAILVNSVLTYTHELFSSLSDVPVDTIAQICGLSTEEARALKLMAEFFHRVTHLLNSVFGALWELLRCENFNSIYTTFVHKALCEEAVSGLAYIFVSALIVSIFSMVMITCRAALHPIIEPAASYSSGGEIIKTEKERQDPPPDNAEVPALESPDTTSSMMANIPQAVEDGGRAEETTDSVFPMEKSDPSESSVIVETI</sequence>
<evidence type="ECO:0000256" key="3">
    <source>
        <dbReference type="ARBA" id="ARBA00022448"/>
    </source>
</evidence>
<feature type="transmembrane region" description="Helical" evidence="14">
    <location>
        <begin position="602"/>
        <end position="621"/>
    </location>
</feature>
<feature type="transmembrane region" description="Helical" evidence="14">
    <location>
        <begin position="485"/>
        <end position="503"/>
    </location>
</feature>
<name>A0ABD3RCJ1_9STRA</name>
<evidence type="ECO:0000256" key="7">
    <source>
        <dbReference type="ARBA" id="ARBA00023065"/>
    </source>
</evidence>
<evidence type="ECO:0000256" key="11">
    <source>
        <dbReference type="ARBA" id="ARBA00023214"/>
    </source>
</evidence>
<keyword evidence="11" id="KW-0868">Chloride</keyword>
<evidence type="ECO:0000256" key="4">
    <source>
        <dbReference type="ARBA" id="ARBA00022475"/>
    </source>
</evidence>
<comment type="similarity">
    <text evidence="2">Belongs to the tweety family.</text>
</comment>
<evidence type="ECO:0000256" key="12">
    <source>
        <dbReference type="ARBA" id="ARBA00023303"/>
    </source>
</evidence>
<dbReference type="EMBL" id="JALLPB020000317">
    <property type="protein sequence ID" value="KAL3810578.1"/>
    <property type="molecule type" value="Genomic_DNA"/>
</dbReference>
<comment type="subcellular location">
    <subcellularLocation>
        <location evidence="1">Cell membrane</location>
        <topology evidence="1">Multi-pass membrane protein</topology>
    </subcellularLocation>
</comment>
<feature type="transmembrane region" description="Helical" evidence="14">
    <location>
        <begin position="432"/>
        <end position="453"/>
    </location>
</feature>
<reference evidence="15 16" key="1">
    <citation type="submission" date="2024-10" db="EMBL/GenBank/DDBJ databases">
        <title>Updated reference genomes for cyclostephanoid diatoms.</title>
        <authorList>
            <person name="Roberts W.R."/>
            <person name="Alverson A.J."/>
        </authorList>
    </citation>
    <scope>NUCLEOTIDE SEQUENCE [LARGE SCALE GENOMIC DNA]</scope>
    <source>
        <strain evidence="15 16">AJA228-03</strain>
    </source>
</reference>
<dbReference type="GO" id="GO:0005886">
    <property type="term" value="C:plasma membrane"/>
    <property type="evidence" value="ECO:0007669"/>
    <property type="project" value="UniProtKB-SubCell"/>
</dbReference>
<keyword evidence="7" id="KW-0406">Ion transport</keyword>
<dbReference type="Proteomes" id="UP001530377">
    <property type="component" value="Unassembled WGS sequence"/>
</dbReference>
<accession>A0ABD3RCJ1</accession>
<feature type="transmembrane region" description="Helical" evidence="14">
    <location>
        <begin position="87"/>
        <end position="112"/>
    </location>
</feature>